<keyword evidence="1" id="KW-0433">Leucine-rich repeat</keyword>
<dbReference type="PANTHER" id="PTHR24366:SF96">
    <property type="entry name" value="LEUCINE RICH REPEAT CONTAINING 53"/>
    <property type="match status" value="1"/>
</dbReference>
<comment type="caution">
    <text evidence="3">The sequence shown here is derived from an EMBL/GenBank/DDBJ whole genome shotgun (WGS) entry which is preliminary data.</text>
</comment>
<dbReference type="Proteomes" id="UP001159427">
    <property type="component" value="Unassembled WGS sequence"/>
</dbReference>
<keyword evidence="4" id="KW-1185">Reference proteome</keyword>
<dbReference type="InterPro" id="IPR032675">
    <property type="entry name" value="LRR_dom_sf"/>
</dbReference>
<name>A0ABN8PEF7_9CNID</name>
<dbReference type="Pfam" id="PF13855">
    <property type="entry name" value="LRR_8"/>
    <property type="match status" value="1"/>
</dbReference>
<dbReference type="InterPro" id="IPR003591">
    <property type="entry name" value="Leu-rich_rpt_typical-subtyp"/>
</dbReference>
<accession>A0ABN8PEF7</accession>
<evidence type="ECO:0000256" key="2">
    <source>
        <dbReference type="ARBA" id="ARBA00022737"/>
    </source>
</evidence>
<dbReference type="InterPro" id="IPR001611">
    <property type="entry name" value="Leu-rich_rpt"/>
</dbReference>
<keyword evidence="2" id="KW-0677">Repeat</keyword>
<dbReference type="Gene3D" id="3.80.10.10">
    <property type="entry name" value="Ribonuclease Inhibitor"/>
    <property type="match status" value="1"/>
</dbReference>
<evidence type="ECO:0000313" key="3">
    <source>
        <dbReference type="EMBL" id="CAH3141912.1"/>
    </source>
</evidence>
<organism evidence="3 4">
    <name type="scientific">Porites evermanni</name>
    <dbReference type="NCBI Taxonomy" id="104178"/>
    <lineage>
        <taxon>Eukaryota</taxon>
        <taxon>Metazoa</taxon>
        <taxon>Cnidaria</taxon>
        <taxon>Anthozoa</taxon>
        <taxon>Hexacorallia</taxon>
        <taxon>Scleractinia</taxon>
        <taxon>Fungiina</taxon>
        <taxon>Poritidae</taxon>
        <taxon>Porites</taxon>
    </lineage>
</organism>
<protein>
    <submittedName>
        <fullName evidence="3">Uncharacterized protein</fullName>
    </submittedName>
</protein>
<dbReference type="PANTHER" id="PTHR24366">
    <property type="entry name" value="IG(IMMUNOGLOBULIN) AND LRR(LEUCINE RICH REPEAT) DOMAINS"/>
    <property type="match status" value="1"/>
</dbReference>
<dbReference type="SMART" id="SM00369">
    <property type="entry name" value="LRR_TYP"/>
    <property type="match status" value="3"/>
</dbReference>
<proteinExistence type="predicted"/>
<feature type="non-terminal residue" evidence="3">
    <location>
        <position position="1"/>
    </location>
</feature>
<gene>
    <name evidence="3" type="ORF">PEVE_00042331</name>
</gene>
<dbReference type="SUPFAM" id="SSF52058">
    <property type="entry name" value="L domain-like"/>
    <property type="match status" value="1"/>
</dbReference>
<dbReference type="EMBL" id="CALNXI010000827">
    <property type="protein sequence ID" value="CAH3141912.1"/>
    <property type="molecule type" value="Genomic_DNA"/>
</dbReference>
<evidence type="ECO:0000256" key="1">
    <source>
        <dbReference type="ARBA" id="ARBA00022614"/>
    </source>
</evidence>
<reference evidence="3 4" key="1">
    <citation type="submission" date="2022-05" db="EMBL/GenBank/DDBJ databases">
        <authorList>
            <consortium name="Genoscope - CEA"/>
            <person name="William W."/>
        </authorList>
    </citation>
    <scope>NUCLEOTIDE SEQUENCE [LARGE SCALE GENOMIC DNA]</scope>
</reference>
<sequence length="94" mass="10683">LGGNRIKEIPERAFENMPTLQVILLQNNNLTRIPDQAFKQQRNLEVIMLSDNPVEIIGSDAFTVPGRYAIRTNIKTVSLRSFHGIQDPDFTTNM</sequence>
<evidence type="ECO:0000313" key="4">
    <source>
        <dbReference type="Proteomes" id="UP001159427"/>
    </source>
</evidence>